<keyword evidence="4" id="KW-0808">Transferase</keyword>
<dbReference type="InterPro" id="IPR004358">
    <property type="entry name" value="Sig_transdc_His_kin-like_C"/>
</dbReference>
<dbReference type="InterPro" id="IPR029016">
    <property type="entry name" value="GAF-like_dom_sf"/>
</dbReference>
<evidence type="ECO:0000256" key="2">
    <source>
        <dbReference type="ARBA" id="ARBA00012438"/>
    </source>
</evidence>
<evidence type="ECO:0000256" key="3">
    <source>
        <dbReference type="ARBA" id="ARBA00022553"/>
    </source>
</evidence>
<keyword evidence="6" id="KW-0902">Two-component regulatory system</keyword>
<dbReference type="PRINTS" id="PR00344">
    <property type="entry name" value="BCTRLSENSOR"/>
</dbReference>
<dbReference type="GO" id="GO:0004673">
    <property type="term" value="F:protein histidine kinase activity"/>
    <property type="evidence" value="ECO:0007669"/>
    <property type="project" value="UniProtKB-EC"/>
</dbReference>
<protein>
    <recommendedName>
        <fullName evidence="2">histidine kinase</fullName>
        <ecNumber evidence="2">2.7.13.3</ecNumber>
    </recommendedName>
</protein>
<evidence type="ECO:0000256" key="5">
    <source>
        <dbReference type="ARBA" id="ARBA00022777"/>
    </source>
</evidence>
<dbReference type="EC" id="2.7.13.3" evidence="2"/>
<dbReference type="SMART" id="SM00387">
    <property type="entry name" value="HATPase_c"/>
    <property type="match status" value="1"/>
</dbReference>
<evidence type="ECO:0000313" key="11">
    <source>
        <dbReference type="Proteomes" id="UP001596395"/>
    </source>
</evidence>
<dbReference type="PROSITE" id="PS50112">
    <property type="entry name" value="PAS"/>
    <property type="match status" value="1"/>
</dbReference>
<dbReference type="Pfam" id="PF02518">
    <property type="entry name" value="HATPase_c"/>
    <property type="match status" value="1"/>
</dbReference>
<sequence length="509" mass="55474">MFDDTTSSVLESFPGAVFVVTRGGRVSLGNDRCSVLFGRDFDDLVGEHLRDLVEEGLLASRTFEAYQDAAASLSAESVSEVTFEARARRAGEGSWYLYEATVTPFQRDGETRGFVWSLTDLGTSERYDETVEALHDATRGLMTADSPAEAYELCGEAANDVLGFPGTAVREFDAEEDVLRHVTFGGRVDDIDSRPPYPVDDSPHGRAFRNGTTVVDEIGPDDPYDRDVFAFAMYVPIGEFGVLSLGKFGDQFDDSDRRFAEILAENTAAAIQQARQREQLHAQREALERQNERLDEFASVVAHDLRNPLSLGRGSFELYKETGDPETAEDVEYAFERMESIIEEVLTLAREGEDVDETTDVEVAAVAREAWASVSASTSSLVVREPGVVAADRDRLLQVFENLFRNAQEHAMPEREVDGAVSGETDGGHEGVTVVVDALADADGFFVADDGVGIPSGERDQVFEAGYSTSDDGTGLGLGIVSRIARAHGWEPAVAASEQGGARFEFHVN</sequence>
<evidence type="ECO:0000256" key="4">
    <source>
        <dbReference type="ARBA" id="ARBA00022679"/>
    </source>
</evidence>
<keyword evidence="3" id="KW-0597">Phosphoprotein</keyword>
<gene>
    <name evidence="10" type="ORF">ACFQGB_02500</name>
</gene>
<accession>A0ABD5V8H9</accession>
<keyword evidence="7" id="KW-0175">Coiled coil</keyword>
<dbReference type="InterPro" id="IPR035965">
    <property type="entry name" value="PAS-like_dom_sf"/>
</dbReference>
<evidence type="ECO:0000259" key="8">
    <source>
        <dbReference type="PROSITE" id="PS50109"/>
    </source>
</evidence>
<name>A0ABD5V8H9_9EURY</name>
<dbReference type="InterPro" id="IPR003594">
    <property type="entry name" value="HATPase_dom"/>
</dbReference>
<dbReference type="SUPFAM" id="SSF55781">
    <property type="entry name" value="GAF domain-like"/>
    <property type="match status" value="1"/>
</dbReference>
<evidence type="ECO:0000259" key="9">
    <source>
        <dbReference type="PROSITE" id="PS50112"/>
    </source>
</evidence>
<dbReference type="EMBL" id="JBHSXN010000001">
    <property type="protein sequence ID" value="MFC6951724.1"/>
    <property type="molecule type" value="Genomic_DNA"/>
</dbReference>
<dbReference type="CDD" id="cd00082">
    <property type="entry name" value="HisKA"/>
    <property type="match status" value="1"/>
</dbReference>
<keyword evidence="10" id="KW-0067">ATP-binding</keyword>
<dbReference type="SUPFAM" id="SSF55874">
    <property type="entry name" value="ATPase domain of HSP90 chaperone/DNA topoisomerase II/histidine kinase"/>
    <property type="match status" value="1"/>
</dbReference>
<dbReference type="Gene3D" id="1.10.287.130">
    <property type="match status" value="1"/>
</dbReference>
<dbReference type="RefSeq" id="WP_336348739.1">
    <property type="nucleotide sequence ID" value="NZ_JAZAQL010000001.1"/>
</dbReference>
<dbReference type="InterPro" id="IPR000014">
    <property type="entry name" value="PAS"/>
</dbReference>
<evidence type="ECO:0000313" key="10">
    <source>
        <dbReference type="EMBL" id="MFC6951724.1"/>
    </source>
</evidence>
<dbReference type="Pfam" id="PF00512">
    <property type="entry name" value="HisKA"/>
    <property type="match status" value="1"/>
</dbReference>
<organism evidence="10 11">
    <name type="scientific">Halorubellus litoreus</name>
    <dbReference type="NCBI Taxonomy" id="755308"/>
    <lineage>
        <taxon>Archaea</taxon>
        <taxon>Methanobacteriati</taxon>
        <taxon>Methanobacteriota</taxon>
        <taxon>Stenosarchaea group</taxon>
        <taxon>Halobacteria</taxon>
        <taxon>Halobacteriales</taxon>
        <taxon>Halorubellaceae</taxon>
        <taxon>Halorubellus</taxon>
    </lineage>
</organism>
<dbReference type="SUPFAM" id="SSF47384">
    <property type="entry name" value="Homodimeric domain of signal transducing histidine kinase"/>
    <property type="match status" value="1"/>
</dbReference>
<feature type="domain" description="PAS" evidence="9">
    <location>
        <begin position="2"/>
        <end position="55"/>
    </location>
</feature>
<dbReference type="PANTHER" id="PTHR43711:SF1">
    <property type="entry name" value="HISTIDINE KINASE 1"/>
    <property type="match status" value="1"/>
</dbReference>
<comment type="caution">
    <text evidence="10">The sequence shown here is derived from an EMBL/GenBank/DDBJ whole genome shotgun (WGS) entry which is preliminary data.</text>
</comment>
<reference evidence="10 11" key="1">
    <citation type="journal article" date="2019" name="Int. J. Syst. Evol. Microbiol.">
        <title>The Global Catalogue of Microorganisms (GCM) 10K type strain sequencing project: providing services to taxonomists for standard genome sequencing and annotation.</title>
        <authorList>
            <consortium name="The Broad Institute Genomics Platform"/>
            <consortium name="The Broad Institute Genome Sequencing Center for Infectious Disease"/>
            <person name="Wu L."/>
            <person name="Ma J."/>
        </authorList>
    </citation>
    <scope>NUCLEOTIDE SEQUENCE [LARGE SCALE GENOMIC DNA]</scope>
    <source>
        <strain evidence="10 11">GX26</strain>
    </source>
</reference>
<dbReference type="CDD" id="cd00130">
    <property type="entry name" value="PAS"/>
    <property type="match status" value="1"/>
</dbReference>
<dbReference type="InterPro" id="IPR013656">
    <property type="entry name" value="PAS_4"/>
</dbReference>
<dbReference type="GO" id="GO:0000160">
    <property type="term" value="P:phosphorelay signal transduction system"/>
    <property type="evidence" value="ECO:0007669"/>
    <property type="project" value="UniProtKB-KW"/>
</dbReference>
<dbReference type="InterPro" id="IPR005467">
    <property type="entry name" value="His_kinase_dom"/>
</dbReference>
<dbReference type="Proteomes" id="UP001596395">
    <property type="component" value="Unassembled WGS sequence"/>
</dbReference>
<dbReference type="CDD" id="cd00075">
    <property type="entry name" value="HATPase"/>
    <property type="match status" value="1"/>
</dbReference>
<dbReference type="InterPro" id="IPR036890">
    <property type="entry name" value="HATPase_C_sf"/>
</dbReference>
<evidence type="ECO:0000256" key="6">
    <source>
        <dbReference type="ARBA" id="ARBA00023012"/>
    </source>
</evidence>
<keyword evidence="10" id="KW-0547">Nucleotide-binding</keyword>
<dbReference type="Gene3D" id="3.30.450.20">
    <property type="entry name" value="PAS domain"/>
    <property type="match status" value="1"/>
</dbReference>
<dbReference type="SUPFAM" id="SSF55785">
    <property type="entry name" value="PYP-like sensor domain (PAS domain)"/>
    <property type="match status" value="1"/>
</dbReference>
<feature type="domain" description="Histidine kinase" evidence="8">
    <location>
        <begin position="300"/>
        <end position="509"/>
    </location>
</feature>
<comment type="catalytic activity">
    <reaction evidence="1">
        <text>ATP + protein L-histidine = ADP + protein N-phospho-L-histidine.</text>
        <dbReference type="EC" id="2.7.13.3"/>
    </reaction>
</comment>
<dbReference type="SMART" id="SM00091">
    <property type="entry name" value="PAS"/>
    <property type="match status" value="1"/>
</dbReference>
<feature type="coiled-coil region" evidence="7">
    <location>
        <begin position="270"/>
        <end position="297"/>
    </location>
</feature>
<dbReference type="Pfam" id="PF13185">
    <property type="entry name" value="GAF_2"/>
    <property type="match status" value="1"/>
</dbReference>
<dbReference type="PANTHER" id="PTHR43711">
    <property type="entry name" value="TWO-COMPONENT HISTIDINE KINASE"/>
    <property type="match status" value="1"/>
</dbReference>
<dbReference type="GO" id="GO:0005524">
    <property type="term" value="F:ATP binding"/>
    <property type="evidence" value="ECO:0007669"/>
    <property type="project" value="UniProtKB-KW"/>
</dbReference>
<dbReference type="SMART" id="SM00388">
    <property type="entry name" value="HisKA"/>
    <property type="match status" value="1"/>
</dbReference>
<dbReference type="Gene3D" id="3.30.450.40">
    <property type="match status" value="1"/>
</dbReference>
<proteinExistence type="predicted"/>
<dbReference type="AlphaFoldDB" id="A0ABD5V8H9"/>
<keyword evidence="5" id="KW-0418">Kinase</keyword>
<keyword evidence="11" id="KW-1185">Reference proteome</keyword>
<dbReference type="InterPro" id="IPR036097">
    <property type="entry name" value="HisK_dim/P_sf"/>
</dbReference>
<dbReference type="Gene3D" id="3.30.565.10">
    <property type="entry name" value="Histidine kinase-like ATPase, C-terminal domain"/>
    <property type="match status" value="1"/>
</dbReference>
<dbReference type="InterPro" id="IPR003661">
    <property type="entry name" value="HisK_dim/P_dom"/>
</dbReference>
<dbReference type="InterPro" id="IPR003018">
    <property type="entry name" value="GAF"/>
</dbReference>
<dbReference type="PROSITE" id="PS50109">
    <property type="entry name" value="HIS_KIN"/>
    <property type="match status" value="1"/>
</dbReference>
<evidence type="ECO:0000256" key="1">
    <source>
        <dbReference type="ARBA" id="ARBA00000085"/>
    </source>
</evidence>
<dbReference type="NCBIfam" id="TIGR00229">
    <property type="entry name" value="sensory_box"/>
    <property type="match status" value="1"/>
</dbReference>
<evidence type="ECO:0000256" key="7">
    <source>
        <dbReference type="SAM" id="Coils"/>
    </source>
</evidence>
<dbReference type="Pfam" id="PF08448">
    <property type="entry name" value="PAS_4"/>
    <property type="match status" value="1"/>
</dbReference>
<dbReference type="InterPro" id="IPR050736">
    <property type="entry name" value="Sensor_HK_Regulatory"/>
</dbReference>